<keyword evidence="3" id="KW-1185">Reference proteome</keyword>
<dbReference type="InterPro" id="IPR023631">
    <property type="entry name" value="Amidase_dom"/>
</dbReference>
<evidence type="ECO:0000313" key="3">
    <source>
        <dbReference type="Proteomes" id="UP000247892"/>
    </source>
</evidence>
<proteinExistence type="predicted"/>
<feature type="domain" description="Amidase" evidence="1">
    <location>
        <begin position="25"/>
        <end position="444"/>
    </location>
</feature>
<dbReference type="RefSeq" id="WP_110343539.1">
    <property type="nucleotide sequence ID" value="NZ_MASU01000020.1"/>
</dbReference>
<reference evidence="2 3" key="1">
    <citation type="submission" date="2016-07" db="EMBL/GenBank/DDBJ databases">
        <title>Draft genome sequence of Prauserella sp. YIM 121212, isolated from alkaline soil.</title>
        <authorList>
            <person name="Ruckert C."/>
            <person name="Albersmeier A."/>
            <person name="Jiang C.-L."/>
            <person name="Jiang Y."/>
            <person name="Kalinowski J."/>
            <person name="Schneider O."/>
            <person name="Winkler A."/>
            <person name="Zotchev S.B."/>
        </authorList>
    </citation>
    <scope>NUCLEOTIDE SEQUENCE [LARGE SCALE GENOMIC DNA]</scope>
    <source>
        <strain evidence="2 3">YIM 121212</strain>
    </source>
</reference>
<dbReference type="PANTHER" id="PTHR11895">
    <property type="entry name" value="TRANSAMIDASE"/>
    <property type="match status" value="1"/>
</dbReference>
<dbReference type="Pfam" id="PF01425">
    <property type="entry name" value="Amidase"/>
    <property type="match status" value="1"/>
</dbReference>
<dbReference type="Gene3D" id="3.90.1300.10">
    <property type="entry name" value="Amidase signature (AS) domain"/>
    <property type="match status" value="1"/>
</dbReference>
<dbReference type="AlphaFoldDB" id="A0A318LN56"/>
<organism evidence="2 3">
    <name type="scientific">Prauserella flavalba</name>
    <dbReference type="NCBI Taxonomy" id="1477506"/>
    <lineage>
        <taxon>Bacteria</taxon>
        <taxon>Bacillati</taxon>
        <taxon>Actinomycetota</taxon>
        <taxon>Actinomycetes</taxon>
        <taxon>Pseudonocardiales</taxon>
        <taxon>Pseudonocardiaceae</taxon>
        <taxon>Prauserella</taxon>
    </lineage>
</organism>
<dbReference type="GO" id="GO:0003824">
    <property type="term" value="F:catalytic activity"/>
    <property type="evidence" value="ECO:0007669"/>
    <property type="project" value="InterPro"/>
</dbReference>
<evidence type="ECO:0000259" key="1">
    <source>
        <dbReference type="Pfam" id="PF01425"/>
    </source>
</evidence>
<dbReference type="InterPro" id="IPR020556">
    <property type="entry name" value="Amidase_CS"/>
</dbReference>
<accession>A0A318LN56</accession>
<name>A0A318LN56_9PSEU</name>
<dbReference type="PANTHER" id="PTHR11895:SF76">
    <property type="entry name" value="INDOLEACETAMIDE HYDROLASE"/>
    <property type="match status" value="1"/>
</dbReference>
<protein>
    <submittedName>
        <fullName evidence="2">Amidase</fullName>
    </submittedName>
</protein>
<sequence>MSELIAATAREVVAGLRAREFGPAELLKALEERAAQVEPVVNAIPERFFDLAHRAAEGIGAEGDPARWLAGLPLVVKDYNDVAGVPTSMGSPIFAGTPAPESDAMVRRLEANGAVPFAKSNVPEFAGGHTYNPVFGATRNPWDPRLTAGGSSGGSAAAVAAGLGWLATGNDLGGSLRTPAGYCGVVGIRPTPGRIPRRSPKVPFDGLWVEGPMARDVRDAALMLDAMVGWDPHDPLTSPDLPGSFLSAMSGYGPPRRVAFSPDLGLLPVEPVIRERTERAMAAFEHLGATVEHACPDFTGAYDTFQTLRAELVAASHGPLLGEHRDRIKPDIVWNIERGLRQGTDAVLRAQRRRGELFHEVVRFFDDYDVLVCPTAPVMPFPVERHWPTEIAGTPLDTYIDWIAITFFVSLTACPVVALPCGLHEGLPVGVQLVGPPGSEARLLAYAAELEAAAGVAGRLPVTPRKHG</sequence>
<dbReference type="PROSITE" id="PS00571">
    <property type="entry name" value="AMIDASES"/>
    <property type="match status" value="1"/>
</dbReference>
<dbReference type="Proteomes" id="UP000247892">
    <property type="component" value="Unassembled WGS sequence"/>
</dbReference>
<dbReference type="InterPro" id="IPR000120">
    <property type="entry name" value="Amidase"/>
</dbReference>
<dbReference type="InterPro" id="IPR036928">
    <property type="entry name" value="AS_sf"/>
</dbReference>
<dbReference type="OrthoDB" id="182039at2"/>
<dbReference type="SUPFAM" id="SSF75304">
    <property type="entry name" value="Amidase signature (AS) enzymes"/>
    <property type="match status" value="1"/>
</dbReference>
<evidence type="ECO:0000313" key="2">
    <source>
        <dbReference type="EMBL" id="PXY18537.1"/>
    </source>
</evidence>
<comment type="caution">
    <text evidence="2">The sequence shown here is derived from an EMBL/GenBank/DDBJ whole genome shotgun (WGS) entry which is preliminary data.</text>
</comment>
<gene>
    <name evidence="2" type="ORF">BA062_34990</name>
</gene>
<dbReference type="EMBL" id="MASU01000020">
    <property type="protein sequence ID" value="PXY18537.1"/>
    <property type="molecule type" value="Genomic_DNA"/>
</dbReference>